<feature type="transmembrane region" description="Helical" evidence="5">
    <location>
        <begin position="186"/>
        <end position="208"/>
    </location>
</feature>
<dbReference type="EMBL" id="BDGJ01000111">
    <property type="protein sequence ID" value="GAW93001.1"/>
    <property type="molecule type" value="Genomic_DNA"/>
</dbReference>
<dbReference type="Pfam" id="PF01699">
    <property type="entry name" value="Na_Ca_ex"/>
    <property type="match status" value="2"/>
</dbReference>
<keyword evidence="8" id="KW-1185">Reference proteome</keyword>
<feature type="domain" description="Sodium/calcium exchanger membrane region" evidence="6">
    <location>
        <begin position="4"/>
        <end position="157"/>
    </location>
</feature>
<evidence type="ECO:0000256" key="5">
    <source>
        <dbReference type="SAM" id="Phobius"/>
    </source>
</evidence>
<dbReference type="InterPro" id="IPR004481">
    <property type="entry name" value="K/Na/Ca-exchanger"/>
</dbReference>
<protein>
    <submittedName>
        <fullName evidence="7">Sodium/calcium exchanger membrane region</fullName>
    </submittedName>
</protein>
<feature type="domain" description="Sodium/calcium exchanger membrane region" evidence="6">
    <location>
        <begin position="190"/>
        <end position="328"/>
    </location>
</feature>
<dbReference type="RefSeq" id="WP_088554234.1">
    <property type="nucleotide sequence ID" value="NZ_BDGJ01000111.1"/>
</dbReference>
<name>A0A1Z5HUJ6_9FIRM</name>
<dbReference type="InterPro" id="IPR044880">
    <property type="entry name" value="NCX_ion-bd_dom_sf"/>
</dbReference>
<sequence>MIDVAWLLVSLGIILLGAEFFTNSIEWLGKKLNLSEGAVGSILAAVGTALPESMIPIIAILFGAGEAGEEIGIGAILGAPFMLSTLAFFIAGMAVVMHAKRRPDFPSMNIDPSVITRDLGFFLLVYAVAVLASLIRLGFLRMIISLGLVAAYAIYAYQTVNEEKTLGEEHDLSPLFFQRNRQEPDLIMILVQVLTSLAIIVGGAHLFVRGIEHLAVRLGTPPFVLSLIIAPVATELPEKFNSIIWIGKGKDTLALGNITGAMVFQSSLIPALGITLTEWKLSPGALVSAILALTSTAVVYWYTYRKKRLTPFVLMWGGLFYLVFIVLVLGRIII</sequence>
<accession>A0A1Z5HUJ6</accession>
<comment type="subcellular location">
    <subcellularLocation>
        <location evidence="1">Membrane</location>
        <topology evidence="1">Multi-pass membrane protein</topology>
    </subcellularLocation>
</comment>
<organism evidence="7 8">
    <name type="scientific">Calderihabitans maritimus</name>
    <dbReference type="NCBI Taxonomy" id="1246530"/>
    <lineage>
        <taxon>Bacteria</taxon>
        <taxon>Bacillati</taxon>
        <taxon>Bacillota</taxon>
        <taxon>Clostridia</taxon>
        <taxon>Neomoorellales</taxon>
        <taxon>Calderihabitantaceae</taxon>
        <taxon>Calderihabitans</taxon>
    </lineage>
</organism>
<evidence type="ECO:0000259" key="6">
    <source>
        <dbReference type="Pfam" id="PF01699"/>
    </source>
</evidence>
<feature type="transmembrane region" description="Helical" evidence="5">
    <location>
        <begin position="281"/>
        <end position="301"/>
    </location>
</feature>
<proteinExistence type="predicted"/>
<keyword evidence="4 5" id="KW-0472">Membrane</keyword>
<keyword evidence="2 5" id="KW-0812">Transmembrane</keyword>
<dbReference type="GO" id="GO:0005886">
    <property type="term" value="C:plasma membrane"/>
    <property type="evidence" value="ECO:0007669"/>
    <property type="project" value="TreeGrafter"/>
</dbReference>
<dbReference type="GO" id="GO:0005262">
    <property type="term" value="F:calcium channel activity"/>
    <property type="evidence" value="ECO:0007669"/>
    <property type="project" value="TreeGrafter"/>
</dbReference>
<dbReference type="PANTHER" id="PTHR10846">
    <property type="entry name" value="SODIUM/POTASSIUM/CALCIUM EXCHANGER"/>
    <property type="match status" value="1"/>
</dbReference>
<feature type="transmembrane region" description="Helical" evidence="5">
    <location>
        <begin position="119"/>
        <end position="139"/>
    </location>
</feature>
<dbReference type="AlphaFoldDB" id="A0A1Z5HUJ6"/>
<feature type="transmembrane region" description="Helical" evidence="5">
    <location>
        <begin position="76"/>
        <end position="99"/>
    </location>
</feature>
<keyword evidence="3 5" id="KW-1133">Transmembrane helix</keyword>
<dbReference type="GO" id="GO:0008273">
    <property type="term" value="F:calcium, potassium:sodium antiporter activity"/>
    <property type="evidence" value="ECO:0007669"/>
    <property type="project" value="TreeGrafter"/>
</dbReference>
<evidence type="ECO:0000256" key="2">
    <source>
        <dbReference type="ARBA" id="ARBA00022692"/>
    </source>
</evidence>
<gene>
    <name evidence="7" type="ORF">KKC1_21450</name>
</gene>
<dbReference type="InterPro" id="IPR004837">
    <property type="entry name" value="NaCa_Exmemb"/>
</dbReference>
<evidence type="ECO:0000256" key="3">
    <source>
        <dbReference type="ARBA" id="ARBA00022989"/>
    </source>
</evidence>
<dbReference type="Proteomes" id="UP000197032">
    <property type="component" value="Unassembled WGS sequence"/>
</dbReference>
<reference evidence="8" key="1">
    <citation type="journal article" date="2017" name="Appl. Environ. Microbiol.">
        <title>Genomic Analysis of Calderihabitans maritimus KKC1, a Thermophilic, Hydrogenogenic, Carboxydotrophic Bacterium Isolated from Marine Sediment.</title>
        <authorList>
            <person name="Omae K."/>
            <person name="Yoneda Y."/>
            <person name="Fukuyama Y."/>
            <person name="Yoshida T."/>
            <person name="Sako Y."/>
        </authorList>
    </citation>
    <scope>NUCLEOTIDE SEQUENCE [LARGE SCALE GENOMIC DNA]</scope>
    <source>
        <strain evidence="8">KKC1</strain>
    </source>
</reference>
<evidence type="ECO:0000256" key="1">
    <source>
        <dbReference type="ARBA" id="ARBA00004141"/>
    </source>
</evidence>
<dbReference type="OrthoDB" id="9786081at2"/>
<evidence type="ECO:0000313" key="7">
    <source>
        <dbReference type="EMBL" id="GAW93001.1"/>
    </source>
</evidence>
<evidence type="ECO:0000256" key="4">
    <source>
        <dbReference type="ARBA" id="ARBA00023136"/>
    </source>
</evidence>
<feature type="transmembrane region" description="Helical" evidence="5">
    <location>
        <begin position="254"/>
        <end position="275"/>
    </location>
</feature>
<feature type="transmembrane region" description="Helical" evidence="5">
    <location>
        <begin position="313"/>
        <end position="333"/>
    </location>
</feature>
<comment type="caution">
    <text evidence="7">The sequence shown here is derived from an EMBL/GenBank/DDBJ whole genome shotgun (WGS) entry which is preliminary data.</text>
</comment>
<evidence type="ECO:0000313" key="8">
    <source>
        <dbReference type="Proteomes" id="UP000197032"/>
    </source>
</evidence>
<dbReference type="PANTHER" id="PTHR10846:SF8">
    <property type="entry name" value="INNER MEMBRANE PROTEIN YRBG"/>
    <property type="match status" value="1"/>
</dbReference>
<feature type="transmembrane region" description="Helical" evidence="5">
    <location>
        <begin position="42"/>
        <end position="64"/>
    </location>
</feature>
<dbReference type="Gene3D" id="1.20.1420.30">
    <property type="entry name" value="NCX, central ion-binding region"/>
    <property type="match status" value="1"/>
</dbReference>
<dbReference type="GO" id="GO:0006874">
    <property type="term" value="P:intracellular calcium ion homeostasis"/>
    <property type="evidence" value="ECO:0007669"/>
    <property type="project" value="TreeGrafter"/>
</dbReference>